<dbReference type="Proteomes" id="UP000683246">
    <property type="component" value="Chromosome"/>
</dbReference>
<dbReference type="KEGG" id="vpy:HZI73_00530"/>
<feature type="transmembrane region" description="Helical" evidence="1">
    <location>
        <begin position="78"/>
        <end position="103"/>
    </location>
</feature>
<feature type="transmembrane region" description="Helical" evidence="1">
    <location>
        <begin position="7"/>
        <end position="26"/>
    </location>
</feature>
<evidence type="ECO:0000256" key="1">
    <source>
        <dbReference type="SAM" id="Phobius"/>
    </source>
</evidence>
<accession>A0A8J8MFZ0</accession>
<keyword evidence="1" id="KW-1133">Transmembrane helix</keyword>
<dbReference type="EMBL" id="CP058649">
    <property type="protein sequence ID" value="QUI20884.1"/>
    <property type="molecule type" value="Genomic_DNA"/>
</dbReference>
<protein>
    <submittedName>
        <fullName evidence="2">Uncharacterized protein</fullName>
    </submittedName>
</protein>
<evidence type="ECO:0000313" key="2">
    <source>
        <dbReference type="EMBL" id="QUI20884.1"/>
    </source>
</evidence>
<keyword evidence="3" id="KW-1185">Reference proteome</keyword>
<gene>
    <name evidence="2" type="ORF">HZI73_00530</name>
</gene>
<organism evidence="2 3">
    <name type="scientific">Vallitalea pronyensis</name>
    <dbReference type="NCBI Taxonomy" id="1348613"/>
    <lineage>
        <taxon>Bacteria</taxon>
        <taxon>Bacillati</taxon>
        <taxon>Bacillota</taxon>
        <taxon>Clostridia</taxon>
        <taxon>Lachnospirales</taxon>
        <taxon>Vallitaleaceae</taxon>
        <taxon>Vallitalea</taxon>
    </lineage>
</organism>
<keyword evidence="1" id="KW-0472">Membrane</keyword>
<keyword evidence="1" id="KW-0812">Transmembrane</keyword>
<evidence type="ECO:0000313" key="3">
    <source>
        <dbReference type="Proteomes" id="UP000683246"/>
    </source>
</evidence>
<feature type="transmembrane region" description="Helical" evidence="1">
    <location>
        <begin position="32"/>
        <end position="49"/>
    </location>
</feature>
<sequence length="289" mass="33189">MKQQKEWGIIIQLVIGVLTSLFILSTIIQSNIIAIIGVLVLGGGVTYLFERIATNEFDNSFLFIKTLKKYSGPRTKKLWQVVKSLTCLFILKLIGVDFLQFALDTFGHSLDINRLLLDSAITITSITGIIIFVSALIKLNKDEVHQLIKIDKSTRLSIAIPNRFLKEKIKEDEVSGYFVNPITRDDIMITYEEKAYLYDGINLTEYIEHLLEPKNYDEPITILKSVQISENNIYEMDFLNRKVKCKSLIRFLESDNGFISIKISTLKKNLEARNLEYREILNSIILTNK</sequence>
<reference evidence="2" key="1">
    <citation type="submission" date="2020-07" db="EMBL/GenBank/DDBJ databases">
        <title>Vallitalea pronyensis genome.</title>
        <authorList>
            <person name="Postec A."/>
        </authorList>
    </citation>
    <scope>NUCLEOTIDE SEQUENCE</scope>
    <source>
        <strain evidence="2">FatNI3</strain>
    </source>
</reference>
<dbReference type="AlphaFoldDB" id="A0A8J8MFZ0"/>
<name>A0A8J8MFZ0_9FIRM</name>
<feature type="transmembrane region" description="Helical" evidence="1">
    <location>
        <begin position="115"/>
        <end position="137"/>
    </location>
</feature>
<dbReference type="RefSeq" id="WP_212696344.1">
    <property type="nucleotide sequence ID" value="NZ_CP058649.1"/>
</dbReference>
<proteinExistence type="predicted"/>